<feature type="active site" description="For OMPdecase activity" evidence="10">
    <location>
        <position position="59"/>
    </location>
</feature>
<comment type="function">
    <text evidence="1 9">Catalyzes the decarboxylation of orotidine 5'-monophosphate (OMP) to uridine 5'-monophosphate (UMP).</text>
</comment>
<keyword evidence="6 9" id="KW-0456">Lyase</keyword>
<comment type="pathway">
    <text evidence="2 9 12">Pyrimidine metabolism; UMP biosynthesis via de novo pathway; UMP from orotate: step 2/2.</text>
</comment>
<reference evidence="14 15" key="1">
    <citation type="submission" date="2018-09" db="EMBL/GenBank/DDBJ databases">
        <title>Genomic Encyclopedia of Archaeal and Bacterial Type Strains, Phase II (KMG-II): from individual species to whole genera.</title>
        <authorList>
            <person name="Goeker M."/>
        </authorList>
    </citation>
    <scope>NUCLEOTIDE SEQUENCE [LARGE SCALE GENOMIC DNA]</scope>
    <source>
        <strain evidence="14 15">DSM 17008</strain>
    </source>
</reference>
<dbReference type="Gene3D" id="3.20.20.70">
    <property type="entry name" value="Aldolase class I"/>
    <property type="match status" value="1"/>
</dbReference>
<dbReference type="GO" id="GO:0004590">
    <property type="term" value="F:orotidine-5'-phosphate decarboxylase activity"/>
    <property type="evidence" value="ECO:0007669"/>
    <property type="project" value="UniProtKB-UniRule"/>
</dbReference>
<dbReference type="RefSeq" id="WP_120192306.1">
    <property type="nucleotide sequence ID" value="NZ_RAPK01000007.1"/>
</dbReference>
<dbReference type="NCBIfam" id="NF001273">
    <property type="entry name" value="PRK00230.1"/>
    <property type="match status" value="1"/>
</dbReference>
<dbReference type="OrthoDB" id="9806203at2"/>
<dbReference type="GO" id="GO:0044205">
    <property type="term" value="P:'de novo' UMP biosynthetic process"/>
    <property type="evidence" value="ECO:0007669"/>
    <property type="project" value="UniProtKB-UniRule"/>
</dbReference>
<feature type="binding site" evidence="9 11">
    <location>
        <position position="193"/>
    </location>
    <ligand>
        <name>substrate</name>
    </ligand>
</feature>
<dbReference type="SUPFAM" id="SSF51366">
    <property type="entry name" value="Ribulose-phoshate binding barrel"/>
    <property type="match status" value="1"/>
</dbReference>
<evidence type="ECO:0000313" key="15">
    <source>
        <dbReference type="Proteomes" id="UP000285120"/>
    </source>
</evidence>
<dbReference type="InterPro" id="IPR013785">
    <property type="entry name" value="Aldolase_TIM"/>
</dbReference>
<feature type="active site" description="For OMPdecase activity" evidence="10">
    <location>
        <position position="64"/>
    </location>
</feature>
<comment type="subunit">
    <text evidence="3 9">Homodimer.</text>
</comment>
<sequence>MINQPIIAVDVENAEKAAALLEKLPKEPLFLKVGMELFYQAGPSFVRELKKQGHRIFLDLKLHDIPHTVEKAALQIAALEVDLFTVHAAGGQAMIEAAVRGAEKGTREGAAPPVCLTVTQLTSTTEQMMQKELLIGGSLAEAVRHFSGLAARAGAGGVICSAWEAAAVREEQASGFMAVTPGIRLKGEDAGDQKRVADPALAKEMGSSAIVVGRSITGAADPSAAYHTIEKAWRNA</sequence>
<proteinExistence type="inferred from homology"/>
<name>A0A419V6B6_9BACL</name>
<evidence type="ECO:0000256" key="10">
    <source>
        <dbReference type="PIRSR" id="PIRSR614732-1"/>
    </source>
</evidence>
<evidence type="ECO:0000256" key="1">
    <source>
        <dbReference type="ARBA" id="ARBA00002356"/>
    </source>
</evidence>
<evidence type="ECO:0000256" key="12">
    <source>
        <dbReference type="RuleBase" id="RU000512"/>
    </source>
</evidence>
<feature type="binding site" evidence="9 11">
    <location>
        <position position="122"/>
    </location>
    <ligand>
        <name>substrate</name>
    </ligand>
</feature>
<dbReference type="PANTHER" id="PTHR32119">
    <property type="entry name" value="OROTIDINE 5'-PHOSPHATE DECARBOXYLASE"/>
    <property type="match status" value="1"/>
</dbReference>
<dbReference type="SMART" id="SM00934">
    <property type="entry name" value="OMPdecase"/>
    <property type="match status" value="1"/>
</dbReference>
<comment type="similarity">
    <text evidence="8 9">Belongs to the OMP decarboxylase family. Type 1 subfamily.</text>
</comment>
<dbReference type="AlphaFoldDB" id="A0A419V6B6"/>
<dbReference type="CDD" id="cd04725">
    <property type="entry name" value="OMP_decarboxylase_like"/>
    <property type="match status" value="1"/>
</dbReference>
<accession>A0A419V6B6</accession>
<evidence type="ECO:0000256" key="6">
    <source>
        <dbReference type="ARBA" id="ARBA00023239"/>
    </source>
</evidence>
<feature type="binding site" evidence="9 11">
    <location>
        <position position="184"/>
    </location>
    <ligand>
        <name>substrate</name>
    </ligand>
</feature>
<dbReference type="InterPro" id="IPR047596">
    <property type="entry name" value="OMPdecase_bac"/>
</dbReference>
<evidence type="ECO:0000256" key="5">
    <source>
        <dbReference type="ARBA" id="ARBA00022975"/>
    </source>
</evidence>
<dbReference type="GO" id="GO:0006207">
    <property type="term" value="P:'de novo' pyrimidine nucleobase biosynthetic process"/>
    <property type="evidence" value="ECO:0007669"/>
    <property type="project" value="InterPro"/>
</dbReference>
<keyword evidence="5 9" id="KW-0665">Pyrimidine biosynthesis</keyword>
<comment type="caution">
    <text evidence="14">The sequence shown here is derived from an EMBL/GenBank/DDBJ whole genome shotgun (WGS) entry which is preliminary data.</text>
</comment>
<dbReference type="GO" id="GO:0005829">
    <property type="term" value="C:cytosol"/>
    <property type="evidence" value="ECO:0007669"/>
    <property type="project" value="TreeGrafter"/>
</dbReference>
<dbReference type="Pfam" id="PF00215">
    <property type="entry name" value="OMPdecase"/>
    <property type="match status" value="1"/>
</dbReference>
<dbReference type="HAMAP" id="MF_01200_B">
    <property type="entry name" value="OMPdecase_type1_B"/>
    <property type="match status" value="1"/>
</dbReference>
<dbReference type="NCBIfam" id="TIGR01740">
    <property type="entry name" value="pyrF"/>
    <property type="match status" value="1"/>
</dbReference>
<dbReference type="PANTHER" id="PTHR32119:SF2">
    <property type="entry name" value="OROTIDINE 5'-PHOSPHATE DECARBOXYLASE"/>
    <property type="match status" value="1"/>
</dbReference>
<evidence type="ECO:0000256" key="9">
    <source>
        <dbReference type="HAMAP-Rule" id="MF_01200"/>
    </source>
</evidence>
<feature type="binding site" evidence="9">
    <location>
        <begin position="59"/>
        <end position="68"/>
    </location>
    <ligand>
        <name>substrate</name>
    </ligand>
</feature>
<evidence type="ECO:0000256" key="4">
    <source>
        <dbReference type="ARBA" id="ARBA00022793"/>
    </source>
</evidence>
<evidence type="ECO:0000256" key="8">
    <source>
        <dbReference type="ARBA" id="ARBA00061012"/>
    </source>
</evidence>
<evidence type="ECO:0000313" key="14">
    <source>
        <dbReference type="EMBL" id="RKD75427.1"/>
    </source>
</evidence>
<keyword evidence="4 9" id="KW-0210">Decarboxylase</keyword>
<feature type="active site" description="For OMPdecase activity" evidence="10">
    <location>
        <position position="61"/>
    </location>
</feature>
<dbReference type="InterPro" id="IPR001754">
    <property type="entry name" value="OMPdeCOase_dom"/>
</dbReference>
<dbReference type="PROSITE" id="PS00156">
    <property type="entry name" value="OMPDECASE"/>
    <property type="match status" value="1"/>
</dbReference>
<feature type="binding site" evidence="9 11">
    <location>
        <position position="10"/>
    </location>
    <ligand>
        <name>substrate</name>
    </ligand>
</feature>
<evidence type="ECO:0000256" key="7">
    <source>
        <dbReference type="ARBA" id="ARBA00049157"/>
    </source>
</evidence>
<gene>
    <name evidence="9" type="primary">pyrF</name>
    <name evidence="14" type="ORF">ATL39_1126</name>
</gene>
<dbReference type="EMBL" id="RAPK01000007">
    <property type="protein sequence ID" value="RKD75427.1"/>
    <property type="molecule type" value="Genomic_DNA"/>
</dbReference>
<evidence type="ECO:0000256" key="3">
    <source>
        <dbReference type="ARBA" id="ARBA00011738"/>
    </source>
</evidence>
<feature type="binding site" evidence="9 11">
    <location>
        <position position="32"/>
    </location>
    <ligand>
        <name>substrate</name>
    </ligand>
</feature>
<evidence type="ECO:0000259" key="13">
    <source>
        <dbReference type="SMART" id="SM00934"/>
    </source>
</evidence>
<evidence type="ECO:0000256" key="2">
    <source>
        <dbReference type="ARBA" id="ARBA00004861"/>
    </source>
</evidence>
<feature type="binding site" evidence="9 11">
    <location>
        <position position="213"/>
    </location>
    <ligand>
        <name>substrate</name>
    </ligand>
</feature>
<dbReference type="EC" id="4.1.1.23" evidence="9"/>
<feature type="active site" description="Proton donor" evidence="9">
    <location>
        <position position="61"/>
    </location>
</feature>
<dbReference type="Proteomes" id="UP000285120">
    <property type="component" value="Unassembled WGS sequence"/>
</dbReference>
<comment type="catalytic activity">
    <reaction evidence="7 9 12">
        <text>orotidine 5'-phosphate + H(+) = UMP + CO2</text>
        <dbReference type="Rhea" id="RHEA:11596"/>
        <dbReference type="ChEBI" id="CHEBI:15378"/>
        <dbReference type="ChEBI" id="CHEBI:16526"/>
        <dbReference type="ChEBI" id="CHEBI:57538"/>
        <dbReference type="ChEBI" id="CHEBI:57865"/>
        <dbReference type="EC" id="4.1.1.23"/>
    </reaction>
</comment>
<dbReference type="UniPathway" id="UPA00070">
    <property type="reaction ID" value="UER00120"/>
</dbReference>
<keyword evidence="15" id="KW-1185">Reference proteome</keyword>
<feature type="binding site" evidence="9 11">
    <location>
        <position position="214"/>
    </location>
    <ligand>
        <name>substrate</name>
    </ligand>
</feature>
<dbReference type="FunFam" id="3.20.20.70:FF:000015">
    <property type="entry name" value="Orotidine 5'-phosphate decarboxylase"/>
    <property type="match status" value="1"/>
</dbReference>
<dbReference type="InterPro" id="IPR011060">
    <property type="entry name" value="RibuloseP-bd_barrel"/>
</dbReference>
<organism evidence="14 15">
    <name type="scientific">Sinobaca qinghaiensis</name>
    <dbReference type="NCBI Taxonomy" id="342944"/>
    <lineage>
        <taxon>Bacteria</taxon>
        <taxon>Bacillati</taxon>
        <taxon>Bacillota</taxon>
        <taxon>Bacilli</taxon>
        <taxon>Bacillales</taxon>
        <taxon>Sporolactobacillaceae</taxon>
        <taxon>Sinobaca</taxon>
    </lineage>
</organism>
<dbReference type="InterPro" id="IPR014732">
    <property type="entry name" value="OMPdecase"/>
</dbReference>
<feature type="domain" description="Orotidine 5'-phosphate decarboxylase" evidence="13">
    <location>
        <begin position="4"/>
        <end position="229"/>
    </location>
</feature>
<evidence type="ECO:0000256" key="11">
    <source>
        <dbReference type="PIRSR" id="PIRSR614732-2"/>
    </source>
</evidence>
<protein>
    <recommendedName>
        <fullName evidence="9">Orotidine 5'-phosphate decarboxylase</fullName>
        <ecNumber evidence="9">4.1.1.23</ecNumber>
    </recommendedName>
    <alternativeName>
        <fullName evidence="9">OMP decarboxylase</fullName>
        <shortName evidence="9">OMPDCase</shortName>
        <shortName evidence="9">OMPdecase</shortName>
    </alternativeName>
</protein>
<dbReference type="InterPro" id="IPR018089">
    <property type="entry name" value="OMPdecase_AS"/>
</dbReference>